<accession>A0A1H8VAK3</accession>
<evidence type="ECO:0000256" key="2">
    <source>
        <dbReference type="ARBA" id="ARBA00029447"/>
    </source>
</evidence>
<dbReference type="InterPro" id="IPR004090">
    <property type="entry name" value="Chemotax_Me-accpt_rcpt"/>
</dbReference>
<evidence type="ECO:0000256" key="1">
    <source>
        <dbReference type="ARBA" id="ARBA00023224"/>
    </source>
</evidence>
<dbReference type="AlphaFoldDB" id="A0A1H8VAK3"/>
<dbReference type="SUPFAM" id="SSF58104">
    <property type="entry name" value="Methyl-accepting chemotaxis protein (MCP) signaling domain"/>
    <property type="match status" value="1"/>
</dbReference>
<dbReference type="Pfam" id="PF00015">
    <property type="entry name" value="MCPsignal"/>
    <property type="match status" value="1"/>
</dbReference>
<dbReference type="GO" id="GO:0006935">
    <property type="term" value="P:chemotaxis"/>
    <property type="evidence" value="ECO:0007669"/>
    <property type="project" value="InterPro"/>
</dbReference>
<dbReference type="Gene3D" id="3.30.450.20">
    <property type="entry name" value="PAS domain"/>
    <property type="match status" value="1"/>
</dbReference>
<protein>
    <submittedName>
        <fullName evidence="5">Methyl-accepting chemotaxis protein (MCP) signalling domain-containing protein</fullName>
    </submittedName>
</protein>
<evidence type="ECO:0000313" key="6">
    <source>
        <dbReference type="Proteomes" id="UP000198960"/>
    </source>
</evidence>
<sequence>MIAALPMGEARVPERVVALAEQVEAQSAARLRDLDAIARTTRMLALNALVEAARAGEVGRGFAVVAEEVKQIAEQAASISAGLSEELAPTVGALQELGSRLVGQVRGQRLADLALSAVELVDRNLYERTCDVRWWATDAAVVAAAEEGDPAGRSAAEAVRRLAVILRNYTVYLDLWVTDRQGRVVATAAPRRWPHVIGSDVSGAAWFRDALATADGDAYAVEDVSRSAALDATVATYATAVRRGGETDGEVVGTLGVFFDWGPQTRAILDGLRLADDERARTRSLLLDSEGRVIAASDGVGVLTERIALRTDGAASGSYDEGGTTIGFARTPGYETYEGLGWYGALVRSSSSG</sequence>
<comment type="similarity">
    <text evidence="2">Belongs to the methyl-accepting chemotaxis (MCP) protein family.</text>
</comment>
<dbReference type="GO" id="GO:0004888">
    <property type="term" value="F:transmembrane signaling receptor activity"/>
    <property type="evidence" value="ECO:0007669"/>
    <property type="project" value="InterPro"/>
</dbReference>
<dbReference type="STRING" id="673521.SAMN05660991_03348"/>
<gene>
    <name evidence="5" type="ORF">SAMN05660991_03348</name>
</gene>
<evidence type="ECO:0000259" key="4">
    <source>
        <dbReference type="PROSITE" id="PS50111"/>
    </source>
</evidence>
<dbReference type="PANTHER" id="PTHR32089:SF112">
    <property type="entry name" value="LYSOZYME-LIKE PROTEIN-RELATED"/>
    <property type="match status" value="1"/>
</dbReference>
<evidence type="ECO:0000256" key="3">
    <source>
        <dbReference type="PROSITE-ProRule" id="PRU00284"/>
    </source>
</evidence>
<evidence type="ECO:0000313" key="5">
    <source>
        <dbReference type="EMBL" id="SEP11848.1"/>
    </source>
</evidence>
<dbReference type="InterPro" id="IPR004089">
    <property type="entry name" value="MCPsignal_dom"/>
</dbReference>
<dbReference type="PRINTS" id="PR00260">
    <property type="entry name" value="CHEMTRNSDUCR"/>
</dbReference>
<name>A0A1H8VAK3_9ACTN</name>
<dbReference type="GO" id="GO:0016020">
    <property type="term" value="C:membrane"/>
    <property type="evidence" value="ECO:0007669"/>
    <property type="project" value="InterPro"/>
</dbReference>
<dbReference type="PANTHER" id="PTHR32089">
    <property type="entry name" value="METHYL-ACCEPTING CHEMOTAXIS PROTEIN MCPB"/>
    <property type="match status" value="1"/>
</dbReference>
<organism evidence="5 6">
    <name type="scientific">Trujillonella endophytica</name>
    <dbReference type="NCBI Taxonomy" id="673521"/>
    <lineage>
        <taxon>Bacteria</taxon>
        <taxon>Bacillati</taxon>
        <taxon>Actinomycetota</taxon>
        <taxon>Actinomycetes</taxon>
        <taxon>Geodermatophilales</taxon>
        <taxon>Geodermatophilaceae</taxon>
        <taxon>Trujillonella</taxon>
    </lineage>
</organism>
<proteinExistence type="inferred from homology"/>
<dbReference type="Proteomes" id="UP000198960">
    <property type="component" value="Unassembled WGS sequence"/>
</dbReference>
<dbReference type="PROSITE" id="PS50111">
    <property type="entry name" value="CHEMOTAXIS_TRANSDUC_2"/>
    <property type="match status" value="1"/>
</dbReference>
<feature type="domain" description="Methyl-accepting transducer" evidence="4">
    <location>
        <begin position="34"/>
        <end position="78"/>
    </location>
</feature>
<reference evidence="6" key="1">
    <citation type="submission" date="2016-10" db="EMBL/GenBank/DDBJ databases">
        <authorList>
            <person name="Varghese N."/>
            <person name="Submissions S."/>
        </authorList>
    </citation>
    <scope>NUCLEOTIDE SEQUENCE [LARGE SCALE GENOMIC DNA]</scope>
    <source>
        <strain evidence="6">DSM 45413</strain>
    </source>
</reference>
<keyword evidence="6" id="KW-1185">Reference proteome</keyword>
<dbReference type="GO" id="GO:0007165">
    <property type="term" value="P:signal transduction"/>
    <property type="evidence" value="ECO:0007669"/>
    <property type="project" value="UniProtKB-KW"/>
</dbReference>
<keyword evidence="1 3" id="KW-0807">Transducer</keyword>
<dbReference type="Gene3D" id="1.10.287.950">
    <property type="entry name" value="Methyl-accepting chemotaxis protein"/>
    <property type="match status" value="1"/>
</dbReference>
<dbReference type="EMBL" id="FOEE01000011">
    <property type="protein sequence ID" value="SEP11848.1"/>
    <property type="molecule type" value="Genomic_DNA"/>
</dbReference>